<dbReference type="PANTHER" id="PTHR31265">
    <property type="entry name" value="OS02G0527500 PROTEIN-RELATED"/>
    <property type="match status" value="1"/>
</dbReference>
<evidence type="ECO:0000256" key="3">
    <source>
        <dbReference type="ARBA" id="ARBA00022525"/>
    </source>
</evidence>
<keyword evidence="9" id="KW-1185">Reference proteome</keyword>
<dbReference type="PANTHER" id="PTHR31265:SF3">
    <property type="entry name" value="OS02G0205200 PROTEIN"/>
    <property type="match status" value="1"/>
</dbReference>
<feature type="domain" description="DUF642" evidence="7">
    <location>
        <begin position="25"/>
        <end position="182"/>
    </location>
</feature>
<evidence type="ECO:0000259" key="7">
    <source>
        <dbReference type="Pfam" id="PF04862"/>
    </source>
</evidence>
<keyword evidence="5" id="KW-0325">Glycoprotein</keyword>
<keyword evidence="4 6" id="KW-0732">Signal</keyword>
<evidence type="ECO:0000313" key="9">
    <source>
        <dbReference type="Proteomes" id="UP001341840"/>
    </source>
</evidence>
<dbReference type="InterPro" id="IPR006946">
    <property type="entry name" value="DGR2-like_dom"/>
</dbReference>
<gene>
    <name evidence="8" type="primary">DGR2_7</name>
    <name evidence="8" type="ORF">PIB30_072602</name>
</gene>
<dbReference type="InterPro" id="IPR052437">
    <property type="entry name" value="Pectin_Meth_Modulator"/>
</dbReference>
<comment type="subcellular location">
    <subcellularLocation>
        <location evidence="1">Secreted</location>
        <location evidence="1">Cell wall</location>
    </subcellularLocation>
</comment>
<evidence type="ECO:0000256" key="1">
    <source>
        <dbReference type="ARBA" id="ARBA00004191"/>
    </source>
</evidence>
<feature type="chain" id="PRO_5046041034" evidence="6">
    <location>
        <begin position="21"/>
        <end position="365"/>
    </location>
</feature>
<sequence>MRRLYILLALFCVLCHVALSFNDAGLIANGNFEKGPKASDLKGTVVTKANAIPEWEISGLVEYIKSGQKQGDMLLVVPEGAYAVRLGNGASIKQRMKVTKGMYYSITFVVARTCAQNERLNVSVSPDWVVLPMQTLYSSDGWDAYAWSFQADYDVAELVLHNPRGEEEDEACGPLIDSIAMRALYPPRPTKINILKNGGFEEGPYIFPNTSWGVLIPPSITDLSDHSPMPGWIVESLKAVKYIDSQHFKVPQGNKAVELVAGKESAIAQVARTVVGRTYVLTFDVGDAGDSCVGSMVVEVYAAKENTKVSYESKGIGGFKVGFLKFKAISTRTRIVFLSSFYAMKSDASLCGPVIDDVRLISVRS</sequence>
<evidence type="ECO:0000256" key="4">
    <source>
        <dbReference type="ARBA" id="ARBA00022729"/>
    </source>
</evidence>
<protein>
    <submittedName>
        <fullName evidence="8">L-GALACTONO-1,4-LACTONE-RESPONSIVE protein 2</fullName>
    </submittedName>
</protein>
<comment type="caution">
    <text evidence="8">The sequence shown here is derived from an EMBL/GenBank/DDBJ whole genome shotgun (WGS) entry which is preliminary data.</text>
</comment>
<evidence type="ECO:0000256" key="2">
    <source>
        <dbReference type="ARBA" id="ARBA00022512"/>
    </source>
</evidence>
<keyword evidence="3" id="KW-0964">Secreted</keyword>
<keyword evidence="2" id="KW-0134">Cell wall</keyword>
<dbReference type="Gene3D" id="2.60.120.260">
    <property type="entry name" value="Galactose-binding domain-like"/>
    <property type="match status" value="2"/>
</dbReference>
<reference evidence="8 9" key="1">
    <citation type="journal article" date="2023" name="Plants (Basel)">
        <title>Bridging the Gap: Combining Genomics and Transcriptomics Approaches to Understand Stylosanthes scabra, an Orphan Legume from the Brazilian Caatinga.</title>
        <authorList>
            <person name="Ferreira-Neto J.R.C."/>
            <person name="da Silva M.D."/>
            <person name="Binneck E."/>
            <person name="de Melo N.F."/>
            <person name="da Silva R.H."/>
            <person name="de Melo A.L.T.M."/>
            <person name="Pandolfi V."/>
            <person name="Bustamante F.O."/>
            <person name="Brasileiro-Vidal A.C."/>
            <person name="Benko-Iseppon A.M."/>
        </authorList>
    </citation>
    <scope>NUCLEOTIDE SEQUENCE [LARGE SCALE GENOMIC DNA]</scope>
    <source>
        <tissue evidence="8">Leaves</tissue>
    </source>
</reference>
<accession>A0ABU6SRA2</accession>
<dbReference type="SUPFAM" id="SSF49785">
    <property type="entry name" value="Galactose-binding domain-like"/>
    <property type="match status" value="1"/>
</dbReference>
<proteinExistence type="predicted"/>
<dbReference type="Proteomes" id="UP001341840">
    <property type="component" value="Unassembled WGS sequence"/>
</dbReference>
<feature type="domain" description="DUF642" evidence="7">
    <location>
        <begin position="194"/>
        <end position="360"/>
    </location>
</feature>
<feature type="signal peptide" evidence="6">
    <location>
        <begin position="1"/>
        <end position="20"/>
    </location>
</feature>
<evidence type="ECO:0000256" key="5">
    <source>
        <dbReference type="ARBA" id="ARBA00023180"/>
    </source>
</evidence>
<evidence type="ECO:0000256" key="6">
    <source>
        <dbReference type="SAM" id="SignalP"/>
    </source>
</evidence>
<name>A0ABU6SRA2_9FABA</name>
<evidence type="ECO:0000313" key="8">
    <source>
        <dbReference type="EMBL" id="MED6138263.1"/>
    </source>
</evidence>
<organism evidence="8 9">
    <name type="scientific">Stylosanthes scabra</name>
    <dbReference type="NCBI Taxonomy" id="79078"/>
    <lineage>
        <taxon>Eukaryota</taxon>
        <taxon>Viridiplantae</taxon>
        <taxon>Streptophyta</taxon>
        <taxon>Embryophyta</taxon>
        <taxon>Tracheophyta</taxon>
        <taxon>Spermatophyta</taxon>
        <taxon>Magnoliopsida</taxon>
        <taxon>eudicotyledons</taxon>
        <taxon>Gunneridae</taxon>
        <taxon>Pentapetalae</taxon>
        <taxon>rosids</taxon>
        <taxon>fabids</taxon>
        <taxon>Fabales</taxon>
        <taxon>Fabaceae</taxon>
        <taxon>Papilionoideae</taxon>
        <taxon>50 kb inversion clade</taxon>
        <taxon>dalbergioids sensu lato</taxon>
        <taxon>Dalbergieae</taxon>
        <taxon>Pterocarpus clade</taxon>
        <taxon>Stylosanthes</taxon>
    </lineage>
</organism>
<dbReference type="InterPro" id="IPR008979">
    <property type="entry name" value="Galactose-bd-like_sf"/>
</dbReference>
<dbReference type="EMBL" id="JASCZI010061278">
    <property type="protein sequence ID" value="MED6138263.1"/>
    <property type="molecule type" value="Genomic_DNA"/>
</dbReference>
<dbReference type="Pfam" id="PF04862">
    <property type="entry name" value="DUF642"/>
    <property type="match status" value="2"/>
</dbReference>